<name>A0A7J0DW05_9ERIC</name>
<evidence type="ECO:0000256" key="1">
    <source>
        <dbReference type="SAM" id="MobiDB-lite"/>
    </source>
</evidence>
<feature type="compositionally biased region" description="Basic and acidic residues" evidence="1">
    <location>
        <begin position="115"/>
        <end position="147"/>
    </location>
</feature>
<accession>A0A7J0DW05</accession>
<dbReference type="AlphaFoldDB" id="A0A7J0DW05"/>
<dbReference type="Proteomes" id="UP000585474">
    <property type="component" value="Unassembled WGS sequence"/>
</dbReference>
<gene>
    <name evidence="2" type="ORF">Acr_00g0082810</name>
</gene>
<comment type="caution">
    <text evidence="2">The sequence shown here is derived from an EMBL/GenBank/DDBJ whole genome shotgun (WGS) entry which is preliminary data.</text>
</comment>
<proteinExistence type="predicted"/>
<evidence type="ECO:0000313" key="2">
    <source>
        <dbReference type="EMBL" id="GFS42962.1"/>
    </source>
</evidence>
<feature type="region of interest" description="Disordered" evidence="1">
    <location>
        <begin position="1"/>
        <end position="46"/>
    </location>
</feature>
<sequence>MTDKVNQLPFFPSEDSLPRDDTSDHEEDPEMAIHTPHENEFNSQEEKYLPPLHSPLERWEELEKLRQAIQPGRLEVEDASDKVVVMAMMEGLRPSPLFDSLSKSVPETQSALQSKADKYIAAKELAEAKSRRRGREDHNRKELESRRANYRNEVNQLPSSPPKDSPPRDDMSDHEEDPEMAIRTPLEKEFHVMTQDDLDRL</sequence>
<protein>
    <submittedName>
        <fullName evidence="2">Uncharacterized protein</fullName>
    </submittedName>
</protein>
<dbReference type="OrthoDB" id="1749987at2759"/>
<organism evidence="2 3">
    <name type="scientific">Actinidia rufa</name>
    <dbReference type="NCBI Taxonomy" id="165716"/>
    <lineage>
        <taxon>Eukaryota</taxon>
        <taxon>Viridiplantae</taxon>
        <taxon>Streptophyta</taxon>
        <taxon>Embryophyta</taxon>
        <taxon>Tracheophyta</taxon>
        <taxon>Spermatophyta</taxon>
        <taxon>Magnoliopsida</taxon>
        <taxon>eudicotyledons</taxon>
        <taxon>Gunneridae</taxon>
        <taxon>Pentapetalae</taxon>
        <taxon>asterids</taxon>
        <taxon>Ericales</taxon>
        <taxon>Actinidiaceae</taxon>
        <taxon>Actinidia</taxon>
    </lineage>
</organism>
<evidence type="ECO:0000313" key="3">
    <source>
        <dbReference type="Proteomes" id="UP000585474"/>
    </source>
</evidence>
<keyword evidence="3" id="KW-1185">Reference proteome</keyword>
<dbReference type="EMBL" id="BJWL01000409">
    <property type="protein sequence ID" value="GFS42962.1"/>
    <property type="molecule type" value="Genomic_DNA"/>
</dbReference>
<feature type="compositionally biased region" description="Basic and acidic residues" evidence="1">
    <location>
        <begin position="35"/>
        <end position="46"/>
    </location>
</feature>
<reference evidence="3" key="1">
    <citation type="submission" date="2019-07" db="EMBL/GenBank/DDBJ databases">
        <title>De Novo Assembly of kiwifruit Actinidia rufa.</title>
        <authorList>
            <person name="Sugita-Konishi S."/>
            <person name="Sato K."/>
            <person name="Mori E."/>
            <person name="Abe Y."/>
            <person name="Kisaki G."/>
            <person name="Hamano K."/>
            <person name="Suezawa K."/>
            <person name="Otani M."/>
            <person name="Fukuda T."/>
            <person name="Manabe T."/>
            <person name="Gomi K."/>
            <person name="Tabuchi M."/>
            <person name="Akimitsu K."/>
            <person name="Kataoka I."/>
        </authorList>
    </citation>
    <scope>NUCLEOTIDE SEQUENCE [LARGE SCALE GENOMIC DNA]</scope>
    <source>
        <strain evidence="3">cv. Fuchu</strain>
    </source>
</reference>
<feature type="region of interest" description="Disordered" evidence="1">
    <location>
        <begin position="94"/>
        <end position="201"/>
    </location>
</feature>
<feature type="compositionally biased region" description="Polar residues" evidence="1">
    <location>
        <begin position="101"/>
        <end position="113"/>
    </location>
</feature>